<dbReference type="Proteomes" id="UP000024635">
    <property type="component" value="Unassembled WGS sequence"/>
</dbReference>
<comment type="caution">
    <text evidence="1">The sequence shown here is derived from an EMBL/GenBank/DDBJ whole genome shotgun (WGS) entry which is preliminary data.</text>
</comment>
<keyword evidence="2" id="KW-1185">Reference proteome</keyword>
<protein>
    <submittedName>
        <fullName evidence="1">Uncharacterized protein</fullName>
    </submittedName>
</protein>
<gene>
    <name evidence="1" type="primary">Acey_s0004.g1799</name>
    <name evidence="1" type="ORF">Y032_0004g1799</name>
</gene>
<dbReference type="EMBL" id="JARK01001340">
    <property type="protein sequence ID" value="EYC30836.1"/>
    <property type="molecule type" value="Genomic_DNA"/>
</dbReference>
<name>A0A016VU23_9BILA</name>
<sequence>MGAFVYNHKNKSYFIGDFPLSKVKQVRDLGFLINKDLCFTSHCIDVANRVERRLNQLFRALLTKDPIVLINAYKTYVKPLLEYGTVAFAPHIKKNILRLEKSRIVSRGKYLCGRSVPTTT</sequence>
<organism evidence="1 2">
    <name type="scientific">Ancylostoma ceylanicum</name>
    <dbReference type="NCBI Taxonomy" id="53326"/>
    <lineage>
        <taxon>Eukaryota</taxon>
        <taxon>Metazoa</taxon>
        <taxon>Ecdysozoa</taxon>
        <taxon>Nematoda</taxon>
        <taxon>Chromadorea</taxon>
        <taxon>Rhabditida</taxon>
        <taxon>Rhabditina</taxon>
        <taxon>Rhabditomorpha</taxon>
        <taxon>Strongyloidea</taxon>
        <taxon>Ancylostomatidae</taxon>
        <taxon>Ancylostomatinae</taxon>
        <taxon>Ancylostoma</taxon>
    </lineage>
</organism>
<accession>A0A016VU23</accession>
<dbReference type="PRINTS" id="PR01345">
    <property type="entry name" value="CERVTRCPTASE"/>
</dbReference>
<dbReference type="OrthoDB" id="5872222at2759"/>
<evidence type="ECO:0000313" key="1">
    <source>
        <dbReference type="EMBL" id="EYC30836.1"/>
    </source>
</evidence>
<evidence type="ECO:0000313" key="2">
    <source>
        <dbReference type="Proteomes" id="UP000024635"/>
    </source>
</evidence>
<dbReference type="STRING" id="53326.A0A016VU23"/>
<dbReference type="AlphaFoldDB" id="A0A016VU23"/>
<reference evidence="2" key="1">
    <citation type="journal article" date="2015" name="Nat. Genet.">
        <title>The genome and transcriptome of the zoonotic hookworm Ancylostoma ceylanicum identify infection-specific gene families.</title>
        <authorList>
            <person name="Schwarz E.M."/>
            <person name="Hu Y."/>
            <person name="Antoshechkin I."/>
            <person name="Miller M.M."/>
            <person name="Sternberg P.W."/>
            <person name="Aroian R.V."/>
        </authorList>
    </citation>
    <scope>NUCLEOTIDE SEQUENCE</scope>
    <source>
        <strain evidence="2">HY135</strain>
    </source>
</reference>
<proteinExistence type="predicted"/>